<dbReference type="EMBL" id="KN831827">
    <property type="protein sequence ID" value="KIM35193.1"/>
    <property type="molecule type" value="Genomic_DNA"/>
</dbReference>
<sequence>MNLEVNPPLAGHEGRSHDVKHSLQEVVDTAIGVGQRTWVVSPEEAFQRVMRYLIIIVILPDKAGPIWNSIKHWGDTERGIAMDCLQLDKVLKANDQYWNNVAIKLNTRLGGCNFTAESPVMHQLKTQPFMIMGADIGHPGPGEQKPSITSLTFSYDKNTTQYVALTSIQLPRMEIILDLEYFITKVMLVYAGRNPPLTRIIFFRDGVLEGKNNPHKGNCPPGSVINSEITHPNIRDFYLQSHGAIQGTSRSSHYIVLKDDNFNFNLQVIQELSYALCHVHTKATHSMSIPALVYYDGRGVMFNPRRL</sequence>
<dbReference type="PROSITE" id="PS50822">
    <property type="entry name" value="PIWI"/>
    <property type="match status" value="2"/>
</dbReference>
<reference evidence="2 3" key="1">
    <citation type="submission" date="2014-04" db="EMBL/GenBank/DDBJ databases">
        <authorList>
            <consortium name="DOE Joint Genome Institute"/>
            <person name="Kuo A."/>
            <person name="Gay G."/>
            <person name="Dore J."/>
            <person name="Kohler A."/>
            <person name="Nagy L.G."/>
            <person name="Floudas D."/>
            <person name="Copeland A."/>
            <person name="Barry K.W."/>
            <person name="Cichocki N."/>
            <person name="Veneault-Fourrey C."/>
            <person name="LaButti K."/>
            <person name="Lindquist E.A."/>
            <person name="Lipzen A."/>
            <person name="Lundell T."/>
            <person name="Morin E."/>
            <person name="Murat C."/>
            <person name="Sun H."/>
            <person name="Tunlid A."/>
            <person name="Henrissat B."/>
            <person name="Grigoriev I.V."/>
            <person name="Hibbett D.S."/>
            <person name="Martin F."/>
            <person name="Nordberg H.P."/>
            <person name="Cantor M.N."/>
            <person name="Hua S.X."/>
        </authorList>
    </citation>
    <scope>NUCLEOTIDE SEQUENCE [LARGE SCALE GENOMIC DNA]</scope>
    <source>
        <strain evidence="3">h7</strain>
    </source>
</reference>
<dbReference type="Gene3D" id="3.40.50.2300">
    <property type="match status" value="1"/>
</dbReference>
<keyword evidence="3" id="KW-1185">Reference proteome</keyword>
<dbReference type="OrthoDB" id="10252740at2759"/>
<dbReference type="STRING" id="686832.A0A0C2XB59"/>
<dbReference type="Gene3D" id="3.30.420.10">
    <property type="entry name" value="Ribonuclease H-like superfamily/Ribonuclease H"/>
    <property type="match status" value="2"/>
</dbReference>
<evidence type="ECO:0000259" key="1">
    <source>
        <dbReference type="PROSITE" id="PS50822"/>
    </source>
</evidence>
<dbReference type="SMART" id="SM00950">
    <property type="entry name" value="Piwi"/>
    <property type="match status" value="1"/>
</dbReference>
<accession>A0A0C2XB59</accession>
<dbReference type="GO" id="GO:0003676">
    <property type="term" value="F:nucleic acid binding"/>
    <property type="evidence" value="ECO:0007669"/>
    <property type="project" value="InterPro"/>
</dbReference>
<dbReference type="InterPro" id="IPR012337">
    <property type="entry name" value="RNaseH-like_sf"/>
</dbReference>
<dbReference type="Proteomes" id="UP000053424">
    <property type="component" value="Unassembled WGS sequence"/>
</dbReference>
<organism evidence="2 3">
    <name type="scientific">Hebeloma cylindrosporum</name>
    <dbReference type="NCBI Taxonomy" id="76867"/>
    <lineage>
        <taxon>Eukaryota</taxon>
        <taxon>Fungi</taxon>
        <taxon>Dikarya</taxon>
        <taxon>Basidiomycota</taxon>
        <taxon>Agaricomycotina</taxon>
        <taxon>Agaricomycetes</taxon>
        <taxon>Agaricomycetidae</taxon>
        <taxon>Agaricales</taxon>
        <taxon>Agaricineae</taxon>
        <taxon>Hymenogastraceae</taxon>
        <taxon>Hebeloma</taxon>
    </lineage>
</organism>
<name>A0A0C2XB59_HEBCY</name>
<dbReference type="AlphaFoldDB" id="A0A0C2XB59"/>
<protein>
    <recommendedName>
        <fullName evidence="1">Piwi domain-containing protein</fullName>
    </recommendedName>
</protein>
<dbReference type="HOGENOM" id="CLU_906305_0_0_1"/>
<evidence type="ECO:0000313" key="3">
    <source>
        <dbReference type="Proteomes" id="UP000053424"/>
    </source>
</evidence>
<dbReference type="Pfam" id="PF02171">
    <property type="entry name" value="Piwi"/>
    <property type="match status" value="2"/>
</dbReference>
<dbReference type="InterPro" id="IPR036397">
    <property type="entry name" value="RNaseH_sf"/>
</dbReference>
<dbReference type="InterPro" id="IPR003165">
    <property type="entry name" value="Piwi"/>
</dbReference>
<feature type="domain" description="Piwi" evidence="1">
    <location>
        <begin position="220"/>
        <end position="295"/>
    </location>
</feature>
<gene>
    <name evidence="2" type="ORF">M413DRAFT_14667</name>
</gene>
<evidence type="ECO:0000313" key="2">
    <source>
        <dbReference type="EMBL" id="KIM35193.1"/>
    </source>
</evidence>
<proteinExistence type="predicted"/>
<dbReference type="PANTHER" id="PTHR22891">
    <property type="entry name" value="EUKARYOTIC TRANSLATION INITIATION FACTOR 2C"/>
    <property type="match status" value="1"/>
</dbReference>
<reference evidence="3" key="2">
    <citation type="submission" date="2015-01" db="EMBL/GenBank/DDBJ databases">
        <title>Evolutionary Origins and Diversification of the Mycorrhizal Mutualists.</title>
        <authorList>
            <consortium name="DOE Joint Genome Institute"/>
            <consortium name="Mycorrhizal Genomics Consortium"/>
            <person name="Kohler A."/>
            <person name="Kuo A."/>
            <person name="Nagy L.G."/>
            <person name="Floudas D."/>
            <person name="Copeland A."/>
            <person name="Barry K.W."/>
            <person name="Cichocki N."/>
            <person name="Veneault-Fourrey C."/>
            <person name="LaButti K."/>
            <person name="Lindquist E.A."/>
            <person name="Lipzen A."/>
            <person name="Lundell T."/>
            <person name="Morin E."/>
            <person name="Murat C."/>
            <person name="Riley R."/>
            <person name="Ohm R."/>
            <person name="Sun H."/>
            <person name="Tunlid A."/>
            <person name="Henrissat B."/>
            <person name="Grigoriev I.V."/>
            <person name="Hibbett D.S."/>
            <person name="Martin F."/>
        </authorList>
    </citation>
    <scope>NUCLEOTIDE SEQUENCE [LARGE SCALE GENOMIC DNA]</scope>
    <source>
        <strain evidence="3">h7</strain>
    </source>
</reference>
<feature type="domain" description="Piwi" evidence="1">
    <location>
        <begin position="54"/>
        <end position="210"/>
    </location>
</feature>
<dbReference type="SUPFAM" id="SSF53098">
    <property type="entry name" value="Ribonuclease H-like"/>
    <property type="match status" value="1"/>
</dbReference>